<gene>
    <name evidence="1" type="ORF">CYNAS_LOCUS3160</name>
</gene>
<sequence length="69" mass="8060">MALSCKNRSWSLCLCNNIYEWNNRRCKAVYCPDDDSSPLPLFPINLLYFRDQKCQCNIELAVKSSAPLW</sequence>
<keyword evidence="2" id="KW-1185">Reference proteome</keyword>
<comment type="caution">
    <text evidence="1">The sequence shown here is derived from an EMBL/GenBank/DDBJ whole genome shotgun (WGS) entry which is preliminary data.</text>
</comment>
<dbReference type="EMBL" id="CATQJL010000001">
    <property type="protein sequence ID" value="CAJ0591177.1"/>
    <property type="molecule type" value="Genomic_DNA"/>
</dbReference>
<dbReference type="AlphaFoldDB" id="A0AA36DP12"/>
<reference evidence="1" key="1">
    <citation type="submission" date="2023-07" db="EMBL/GenBank/DDBJ databases">
        <authorList>
            <consortium name="CYATHOMIX"/>
        </authorList>
    </citation>
    <scope>NUCLEOTIDE SEQUENCE</scope>
    <source>
        <strain evidence="1">N/A</strain>
    </source>
</reference>
<accession>A0AA36DP12</accession>
<evidence type="ECO:0000313" key="1">
    <source>
        <dbReference type="EMBL" id="CAJ0591177.1"/>
    </source>
</evidence>
<organism evidence="1 2">
    <name type="scientific">Cylicocyclus nassatus</name>
    <name type="common">Nematode worm</name>
    <dbReference type="NCBI Taxonomy" id="53992"/>
    <lineage>
        <taxon>Eukaryota</taxon>
        <taxon>Metazoa</taxon>
        <taxon>Ecdysozoa</taxon>
        <taxon>Nematoda</taxon>
        <taxon>Chromadorea</taxon>
        <taxon>Rhabditida</taxon>
        <taxon>Rhabditina</taxon>
        <taxon>Rhabditomorpha</taxon>
        <taxon>Strongyloidea</taxon>
        <taxon>Strongylidae</taxon>
        <taxon>Cylicocyclus</taxon>
    </lineage>
</organism>
<protein>
    <submittedName>
        <fullName evidence="1">Uncharacterized protein</fullName>
    </submittedName>
</protein>
<name>A0AA36DP12_CYLNA</name>
<evidence type="ECO:0000313" key="2">
    <source>
        <dbReference type="Proteomes" id="UP001176961"/>
    </source>
</evidence>
<proteinExistence type="predicted"/>
<dbReference type="Proteomes" id="UP001176961">
    <property type="component" value="Unassembled WGS sequence"/>
</dbReference>